<dbReference type="SUPFAM" id="SSF56801">
    <property type="entry name" value="Acetyl-CoA synthetase-like"/>
    <property type="match status" value="1"/>
</dbReference>
<evidence type="ECO:0000259" key="3">
    <source>
        <dbReference type="Pfam" id="PF13193"/>
    </source>
</evidence>
<dbReference type="CDD" id="cd05941">
    <property type="entry name" value="MCS"/>
    <property type="match status" value="1"/>
</dbReference>
<dbReference type="RefSeq" id="WP_380889769.1">
    <property type="nucleotide sequence ID" value="NZ_JBHUDY010000001.1"/>
</dbReference>
<dbReference type="PROSITE" id="PS00455">
    <property type="entry name" value="AMP_BINDING"/>
    <property type="match status" value="1"/>
</dbReference>
<feature type="domain" description="AMP-binding enzyme C-terminal" evidence="3">
    <location>
        <begin position="382"/>
        <end position="457"/>
    </location>
</feature>
<dbReference type="InterPro" id="IPR025110">
    <property type="entry name" value="AMP-bd_C"/>
</dbReference>
<gene>
    <name evidence="4" type="ORF">ACFSCW_12705</name>
</gene>
<protein>
    <submittedName>
        <fullName evidence="4">AMP-binding protein</fullName>
    </submittedName>
</protein>
<dbReference type="Gene3D" id="3.40.50.12780">
    <property type="entry name" value="N-terminal domain of ligase-like"/>
    <property type="match status" value="1"/>
</dbReference>
<comment type="similarity">
    <text evidence="1">Belongs to the ATP-dependent AMP-binding enzyme family.</text>
</comment>
<feature type="domain" description="AMP-dependent synthetase/ligase" evidence="2">
    <location>
        <begin position="19"/>
        <end position="331"/>
    </location>
</feature>
<dbReference type="PANTHER" id="PTHR43201">
    <property type="entry name" value="ACYL-COA SYNTHETASE"/>
    <property type="match status" value="1"/>
</dbReference>
<name>A0ABW4I5J1_9SPHN</name>
<dbReference type="NCBIfam" id="NF005702">
    <property type="entry name" value="PRK07514.1"/>
    <property type="match status" value="1"/>
</dbReference>
<dbReference type="PANTHER" id="PTHR43201:SF8">
    <property type="entry name" value="ACYL-COA SYNTHETASE FAMILY MEMBER 3"/>
    <property type="match status" value="1"/>
</dbReference>
<comment type="caution">
    <text evidence="4">The sequence shown here is derived from an EMBL/GenBank/DDBJ whole genome shotgun (WGS) entry which is preliminary data.</text>
</comment>
<sequence length="473" mass="50354">MLAGLFATLRAGFPADLSRPALIEPSAAVLSYADLLDRSGGMAAALREQGLKAGDRMVVQTSKSVEALLLYLAALRAGIVYVPLNPGYTRAELDYFLEDAEPGLFVDDAELARLVTAPARDFAEPELGGDDLAAILYTSGTTGRSKGAMLSQGNLASNAATLIREWRFSGVDRLIHALPIFHVHGLFVATHCVLGSGASMLWLPGFDADAILVALPEATVLMGVPTFYTRLLARRELAPELCANMRLFVSGSAPLSAETHREWEARTGHRILERYGMTETGMLSSNPYEGERRAGSVGPPLPDVGIRISGPDAEGVGGIEVRGPNVTSGYWRNAEKTAEAFTADGWFETGDLGRFDGDGYLWIVGRAKDLIISGGFNVYPAEVEAAIEVLDGVAEVAVVGAPHPDFGEGVIAVVTPRAGAVVEPEAIQAALRDVLASYKRPKLVLVRDALPRNAMGKVEKAVLRRELADVFGG</sequence>
<dbReference type="Gene3D" id="3.30.300.30">
    <property type="match status" value="1"/>
</dbReference>
<dbReference type="EMBL" id="JBHUDY010000001">
    <property type="protein sequence ID" value="MFD1612663.1"/>
    <property type="molecule type" value="Genomic_DNA"/>
</dbReference>
<dbReference type="Proteomes" id="UP001597115">
    <property type="component" value="Unassembled WGS sequence"/>
</dbReference>
<keyword evidence="5" id="KW-1185">Reference proteome</keyword>
<organism evidence="4 5">
    <name type="scientific">Sphingomonas tabacisoli</name>
    <dbReference type="NCBI Taxonomy" id="2249466"/>
    <lineage>
        <taxon>Bacteria</taxon>
        <taxon>Pseudomonadati</taxon>
        <taxon>Pseudomonadota</taxon>
        <taxon>Alphaproteobacteria</taxon>
        <taxon>Sphingomonadales</taxon>
        <taxon>Sphingomonadaceae</taxon>
        <taxon>Sphingomonas</taxon>
    </lineage>
</organism>
<reference evidence="5" key="1">
    <citation type="journal article" date="2019" name="Int. J. Syst. Evol. Microbiol.">
        <title>The Global Catalogue of Microorganisms (GCM) 10K type strain sequencing project: providing services to taxonomists for standard genome sequencing and annotation.</title>
        <authorList>
            <consortium name="The Broad Institute Genomics Platform"/>
            <consortium name="The Broad Institute Genome Sequencing Center for Infectious Disease"/>
            <person name="Wu L."/>
            <person name="Ma J."/>
        </authorList>
    </citation>
    <scope>NUCLEOTIDE SEQUENCE [LARGE SCALE GENOMIC DNA]</scope>
    <source>
        <strain evidence="5">CGMCC 1.16275</strain>
    </source>
</reference>
<evidence type="ECO:0000256" key="1">
    <source>
        <dbReference type="ARBA" id="ARBA00006432"/>
    </source>
</evidence>
<dbReference type="InterPro" id="IPR042099">
    <property type="entry name" value="ANL_N_sf"/>
</dbReference>
<dbReference type="Pfam" id="PF00501">
    <property type="entry name" value="AMP-binding"/>
    <property type="match status" value="1"/>
</dbReference>
<evidence type="ECO:0000313" key="5">
    <source>
        <dbReference type="Proteomes" id="UP001597115"/>
    </source>
</evidence>
<dbReference type="InterPro" id="IPR045851">
    <property type="entry name" value="AMP-bd_C_sf"/>
</dbReference>
<dbReference type="InterPro" id="IPR020845">
    <property type="entry name" value="AMP-binding_CS"/>
</dbReference>
<dbReference type="InterPro" id="IPR000873">
    <property type="entry name" value="AMP-dep_synth/lig_dom"/>
</dbReference>
<evidence type="ECO:0000313" key="4">
    <source>
        <dbReference type="EMBL" id="MFD1612663.1"/>
    </source>
</evidence>
<proteinExistence type="inferred from homology"/>
<accession>A0ABW4I5J1</accession>
<evidence type="ECO:0000259" key="2">
    <source>
        <dbReference type="Pfam" id="PF00501"/>
    </source>
</evidence>
<dbReference type="Pfam" id="PF13193">
    <property type="entry name" value="AMP-binding_C"/>
    <property type="match status" value="1"/>
</dbReference>